<dbReference type="Proteomes" id="UP000321926">
    <property type="component" value="Unassembled WGS sequence"/>
</dbReference>
<dbReference type="SUPFAM" id="SSF53720">
    <property type="entry name" value="ALDH-like"/>
    <property type="match status" value="1"/>
</dbReference>
<dbReference type="RefSeq" id="WP_147920090.1">
    <property type="nucleotide sequence ID" value="NZ_VRTY01000005.1"/>
</dbReference>
<accession>A0A5C8KC61</accession>
<dbReference type="GO" id="GO:0003995">
    <property type="term" value="F:acyl-CoA dehydrogenase activity"/>
    <property type="evidence" value="ECO:0007669"/>
    <property type="project" value="InterPro"/>
</dbReference>
<keyword evidence="3" id="KW-1185">Reference proteome</keyword>
<dbReference type="InterPro" id="IPR016161">
    <property type="entry name" value="Ald_DH/histidinol_DH"/>
</dbReference>
<protein>
    <submittedName>
        <fullName evidence="2">Acyl-CoA reductase</fullName>
    </submittedName>
</protein>
<dbReference type="OrthoDB" id="1522941at2"/>
<keyword evidence="1" id="KW-0521">NADP</keyword>
<dbReference type="GO" id="GO:0008218">
    <property type="term" value="P:bioluminescence"/>
    <property type="evidence" value="ECO:0007669"/>
    <property type="project" value="InterPro"/>
</dbReference>
<dbReference type="EMBL" id="VRTY01000005">
    <property type="protein sequence ID" value="TXK52062.1"/>
    <property type="molecule type" value="Genomic_DNA"/>
</dbReference>
<sequence>MILENRIAAFIQLGNKLRNMPPEERQALAFAASSINSWFDEENVSCALNGITAFLDEQYLREWLYPYKLNHLEPKKVGVVMAGNIPMVGFHDFLSVLISGHYLLAKRSSDDEVLLTRLAQMLIRIEPAFAPYIQFVERLNDSDAIIATGSDNTSRYFEYYFASRPHIIRKNRTSIGILTGHEEKDDLHALGEDISRYYGLGCRNVSKVFVPEGYTFDKFFEANTDREKLLNHHKYQNNYDYNKSILLVNRVPHFDNGFMLVRESDQLVSPISVLFYETFTSLADLRQKLAAVKDKTQCIVAAHGWLEGSIPFGEAQCPMPWDYADGIDTLDFLQKL</sequence>
<evidence type="ECO:0000313" key="2">
    <source>
        <dbReference type="EMBL" id="TXK52062.1"/>
    </source>
</evidence>
<proteinExistence type="predicted"/>
<reference evidence="2 3" key="1">
    <citation type="submission" date="2019-08" db="EMBL/GenBank/DDBJ databases">
        <authorList>
            <person name="Shi S."/>
        </authorList>
    </citation>
    <scope>NUCLEOTIDE SEQUENCE [LARGE SCALE GENOMIC DNA]</scope>
    <source>
        <strain evidence="2 3">GY10130</strain>
    </source>
</reference>
<organism evidence="2 3">
    <name type="scientific">Pontibacter qinzhouensis</name>
    <dbReference type="NCBI Taxonomy" id="2603253"/>
    <lineage>
        <taxon>Bacteria</taxon>
        <taxon>Pseudomonadati</taxon>
        <taxon>Bacteroidota</taxon>
        <taxon>Cytophagia</taxon>
        <taxon>Cytophagales</taxon>
        <taxon>Hymenobacteraceae</taxon>
        <taxon>Pontibacter</taxon>
    </lineage>
</organism>
<name>A0A5C8KC61_9BACT</name>
<comment type="caution">
    <text evidence="2">The sequence shown here is derived from an EMBL/GenBank/DDBJ whole genome shotgun (WGS) entry which is preliminary data.</text>
</comment>
<dbReference type="AlphaFoldDB" id="A0A5C8KC61"/>
<evidence type="ECO:0000256" key="1">
    <source>
        <dbReference type="ARBA" id="ARBA00022857"/>
    </source>
</evidence>
<dbReference type="Pfam" id="PF05893">
    <property type="entry name" value="LuxC"/>
    <property type="match status" value="1"/>
</dbReference>
<gene>
    <name evidence="2" type="ORF">FVR03_02000</name>
</gene>
<evidence type="ECO:0000313" key="3">
    <source>
        <dbReference type="Proteomes" id="UP000321926"/>
    </source>
</evidence>
<dbReference type="InterPro" id="IPR008670">
    <property type="entry name" value="CoA_reduct_LuxC"/>
</dbReference>